<name>A0A7Y0EE08_9CLOT</name>
<dbReference type="Proteomes" id="UP000537131">
    <property type="component" value="Unassembled WGS sequence"/>
</dbReference>
<keyword evidence="2" id="KW-1185">Reference proteome</keyword>
<proteinExistence type="predicted"/>
<keyword evidence="1" id="KW-0547">Nucleotide-binding</keyword>
<reference evidence="1 2" key="1">
    <citation type="submission" date="2020-04" db="EMBL/GenBank/DDBJ databases">
        <authorList>
            <person name="Doyle D.A."/>
        </authorList>
    </citation>
    <scope>NUCLEOTIDE SEQUENCE [LARGE SCALE GENOMIC DNA]</scope>
    <source>
        <strain evidence="1 2">P21</strain>
    </source>
</reference>
<dbReference type="AlphaFoldDB" id="A0A7Y0EE08"/>
<keyword evidence="1" id="KW-0067">ATP-binding</keyword>
<comment type="caution">
    <text evidence="1">The sequence shown here is derived from an EMBL/GenBank/DDBJ whole genome shotgun (WGS) entry which is preliminary data.</text>
</comment>
<evidence type="ECO:0000313" key="1">
    <source>
        <dbReference type="EMBL" id="NMM61392.1"/>
    </source>
</evidence>
<gene>
    <name evidence="1" type="ORF">HBE96_01490</name>
</gene>
<keyword evidence="1" id="KW-0378">Hydrolase</keyword>
<sequence length="134" mass="15890">MLCTITLFSVLFAVCLNIQLKTSKLKKYNESIMRYSLCMEYIKNNMIYNFSYSDIQSLKNQGKCYCPIAKYKLDDFTGRNLNDLFTQNKPKDKPYLIMQVEGDKVYKVNLKLYTQIIKKERIMECGFYKGSYKK</sequence>
<accession>A0A7Y0EE08</accession>
<keyword evidence="1" id="KW-0347">Helicase</keyword>
<dbReference type="EMBL" id="JABBNI010000004">
    <property type="protein sequence ID" value="NMM61392.1"/>
    <property type="molecule type" value="Genomic_DNA"/>
</dbReference>
<reference evidence="1 2" key="2">
    <citation type="submission" date="2020-06" db="EMBL/GenBank/DDBJ databases">
        <title>Complete Genome Sequence of Clostridium muelleri sp. nov. P21T, an Acid-Alcohol Producing Acetogen Isolated from Old Hay.</title>
        <authorList>
            <person name="Duncan K.E."/>
            <person name="Tanner R.S."/>
        </authorList>
    </citation>
    <scope>NUCLEOTIDE SEQUENCE [LARGE SCALE GENOMIC DNA]</scope>
    <source>
        <strain evidence="1 2">P21</strain>
    </source>
</reference>
<organism evidence="1 2">
    <name type="scientific">Clostridium muellerianum</name>
    <dbReference type="NCBI Taxonomy" id="2716538"/>
    <lineage>
        <taxon>Bacteria</taxon>
        <taxon>Bacillati</taxon>
        <taxon>Bacillota</taxon>
        <taxon>Clostridia</taxon>
        <taxon>Eubacteriales</taxon>
        <taxon>Clostridiaceae</taxon>
        <taxon>Clostridium</taxon>
    </lineage>
</organism>
<protein>
    <submittedName>
        <fullName evidence="1">DNA helicase</fullName>
    </submittedName>
</protein>
<evidence type="ECO:0000313" key="2">
    <source>
        <dbReference type="Proteomes" id="UP000537131"/>
    </source>
</evidence>
<dbReference type="GO" id="GO:0004386">
    <property type="term" value="F:helicase activity"/>
    <property type="evidence" value="ECO:0007669"/>
    <property type="project" value="UniProtKB-KW"/>
</dbReference>